<dbReference type="PROSITE" id="PS51779">
    <property type="entry name" value="POTRA"/>
    <property type="match status" value="1"/>
</dbReference>
<dbReference type="EMBL" id="FNBG01000002">
    <property type="protein sequence ID" value="SDE76977.1"/>
    <property type="molecule type" value="Genomic_DNA"/>
</dbReference>
<keyword evidence="2" id="KW-1003">Cell membrane</keyword>
<accession>A0A1G7FM22</accession>
<dbReference type="RefSeq" id="WP_091226543.1">
    <property type="nucleotide sequence ID" value="NZ_FNBG01000002.1"/>
</dbReference>
<evidence type="ECO:0000259" key="8">
    <source>
        <dbReference type="PROSITE" id="PS51779"/>
    </source>
</evidence>
<dbReference type="PANTHER" id="PTHR37820">
    <property type="entry name" value="CELL DIVISION PROTEIN DIVIB"/>
    <property type="match status" value="1"/>
</dbReference>
<evidence type="ECO:0000256" key="6">
    <source>
        <dbReference type="ARBA" id="ARBA00023136"/>
    </source>
</evidence>
<evidence type="ECO:0000313" key="9">
    <source>
        <dbReference type="EMBL" id="SDE76977.1"/>
    </source>
</evidence>
<dbReference type="Proteomes" id="UP000198972">
    <property type="component" value="Unassembled WGS sequence"/>
</dbReference>
<keyword evidence="6" id="KW-0472">Membrane</keyword>
<dbReference type="OrthoDB" id="2677691at2"/>
<keyword evidence="5" id="KW-1133">Transmembrane helix</keyword>
<keyword evidence="3 9" id="KW-0132">Cell division</keyword>
<evidence type="ECO:0000256" key="2">
    <source>
        <dbReference type="ARBA" id="ARBA00022475"/>
    </source>
</evidence>
<sequence length="248" mass="27036">MPKESMPILKDPIPKKKGSRKVAVILFLLFLTLLCILFFRSSLSKISEITFKGNTYSTNTELLEISGLKTGAPFFGTSADKIRNKLLTVPSIDEVVVNKSFPGSVEIIVTEHALAAYELTPDGLLKGLLANGTKIDLVNGSMPMDKPILTGWEESDPNLSKLCSTLANIPDSLVSDISEITPSPTLSYPDRIKMYTRSRFEVISAISLLAGKAEYMNMIMESQDPGMLTLLDADTYVPYSSSDSEDGG</sequence>
<keyword evidence="7" id="KW-0131">Cell cycle</keyword>
<gene>
    <name evidence="9" type="ORF">SAMN04488542_10254</name>
</gene>
<feature type="domain" description="POTRA" evidence="8">
    <location>
        <begin position="44"/>
        <end position="112"/>
    </location>
</feature>
<evidence type="ECO:0000256" key="3">
    <source>
        <dbReference type="ARBA" id="ARBA00022618"/>
    </source>
</evidence>
<organism evidence="9 10">
    <name type="scientific">Fontibacillus panacisegetis</name>
    <dbReference type="NCBI Taxonomy" id="670482"/>
    <lineage>
        <taxon>Bacteria</taxon>
        <taxon>Bacillati</taxon>
        <taxon>Bacillota</taxon>
        <taxon>Bacilli</taxon>
        <taxon>Bacillales</taxon>
        <taxon>Paenibacillaceae</taxon>
        <taxon>Fontibacillus</taxon>
    </lineage>
</organism>
<dbReference type="InterPro" id="IPR013685">
    <property type="entry name" value="POTRA_FtsQ_type"/>
</dbReference>
<dbReference type="InterPro" id="IPR034746">
    <property type="entry name" value="POTRA"/>
</dbReference>
<dbReference type="AlphaFoldDB" id="A0A1G7FM22"/>
<dbReference type="Gene3D" id="3.40.50.10960">
    <property type="match status" value="1"/>
</dbReference>
<evidence type="ECO:0000256" key="4">
    <source>
        <dbReference type="ARBA" id="ARBA00022692"/>
    </source>
</evidence>
<protein>
    <submittedName>
        <fullName evidence="9">Cell division protein FtsQ</fullName>
    </submittedName>
</protein>
<dbReference type="GO" id="GO:0051301">
    <property type="term" value="P:cell division"/>
    <property type="evidence" value="ECO:0007669"/>
    <property type="project" value="UniProtKB-KW"/>
</dbReference>
<dbReference type="STRING" id="670482.SAMN04488542_10254"/>
<evidence type="ECO:0000256" key="7">
    <source>
        <dbReference type="ARBA" id="ARBA00023306"/>
    </source>
</evidence>
<keyword evidence="10" id="KW-1185">Reference proteome</keyword>
<dbReference type="PANTHER" id="PTHR37820:SF1">
    <property type="entry name" value="CELL DIVISION PROTEIN FTSQ"/>
    <property type="match status" value="1"/>
</dbReference>
<comment type="subcellular location">
    <subcellularLocation>
        <location evidence="1">Membrane</location>
    </subcellularLocation>
</comment>
<dbReference type="GO" id="GO:0005886">
    <property type="term" value="C:plasma membrane"/>
    <property type="evidence" value="ECO:0007669"/>
    <property type="project" value="TreeGrafter"/>
</dbReference>
<evidence type="ECO:0000256" key="1">
    <source>
        <dbReference type="ARBA" id="ARBA00004370"/>
    </source>
</evidence>
<dbReference type="Gene3D" id="3.10.20.310">
    <property type="entry name" value="membrane protein fhac"/>
    <property type="match status" value="1"/>
</dbReference>
<keyword evidence="4" id="KW-0812">Transmembrane</keyword>
<dbReference type="Pfam" id="PF08478">
    <property type="entry name" value="POTRA_1"/>
    <property type="match status" value="1"/>
</dbReference>
<name>A0A1G7FM22_9BACL</name>
<proteinExistence type="predicted"/>
<evidence type="ECO:0000256" key="5">
    <source>
        <dbReference type="ARBA" id="ARBA00022989"/>
    </source>
</evidence>
<reference evidence="9 10" key="1">
    <citation type="submission" date="2016-10" db="EMBL/GenBank/DDBJ databases">
        <authorList>
            <person name="de Groot N.N."/>
        </authorList>
    </citation>
    <scope>NUCLEOTIDE SEQUENCE [LARGE SCALE GENOMIC DNA]</scope>
    <source>
        <strain evidence="9 10">DSM 28129</strain>
    </source>
</reference>
<evidence type="ECO:0000313" key="10">
    <source>
        <dbReference type="Proteomes" id="UP000198972"/>
    </source>
</evidence>
<dbReference type="InterPro" id="IPR050487">
    <property type="entry name" value="FtsQ_DivIB"/>
</dbReference>